<reference evidence="1" key="2">
    <citation type="journal article" date="2015" name="Data Brief">
        <title>Shoot transcriptome of the giant reed, Arundo donax.</title>
        <authorList>
            <person name="Barrero R.A."/>
            <person name="Guerrero F.D."/>
            <person name="Moolhuijzen P."/>
            <person name="Goolsby J.A."/>
            <person name="Tidwell J."/>
            <person name="Bellgard S.E."/>
            <person name="Bellgard M.I."/>
        </authorList>
    </citation>
    <scope>NUCLEOTIDE SEQUENCE</scope>
    <source>
        <tissue evidence="1">Shoot tissue taken approximately 20 cm above the soil surface</tissue>
    </source>
</reference>
<proteinExistence type="predicted"/>
<dbReference type="EMBL" id="GBRH01246826">
    <property type="protein sequence ID" value="JAD51069.1"/>
    <property type="molecule type" value="Transcribed_RNA"/>
</dbReference>
<dbReference type="AlphaFoldDB" id="A0A0A9AHD3"/>
<evidence type="ECO:0000313" key="1">
    <source>
        <dbReference type="EMBL" id="JAD51069.1"/>
    </source>
</evidence>
<name>A0A0A9AHD3_ARUDO</name>
<sequence>MTRATSCSRWLGFGLPRVKRGGDRLTAVDERKVRRWKDWMPSMMNVRLASSLGSLLCPRRVVHSSLAATTASGSASPTSLYLLPYIHSCHGGLGCCCPSAMPAMVVRCATAQPIWGRRRS</sequence>
<reference evidence="1" key="1">
    <citation type="submission" date="2014-09" db="EMBL/GenBank/DDBJ databases">
        <authorList>
            <person name="Magalhaes I.L.F."/>
            <person name="Oliveira U."/>
            <person name="Santos F.R."/>
            <person name="Vidigal T.H.D.A."/>
            <person name="Brescovit A.D."/>
            <person name="Santos A.J."/>
        </authorList>
    </citation>
    <scope>NUCLEOTIDE SEQUENCE</scope>
    <source>
        <tissue evidence="1">Shoot tissue taken approximately 20 cm above the soil surface</tissue>
    </source>
</reference>
<accession>A0A0A9AHD3</accession>
<protein>
    <submittedName>
        <fullName evidence="1">Uncharacterized protein</fullName>
    </submittedName>
</protein>
<organism evidence="1">
    <name type="scientific">Arundo donax</name>
    <name type="common">Giant reed</name>
    <name type="synonym">Donax arundinaceus</name>
    <dbReference type="NCBI Taxonomy" id="35708"/>
    <lineage>
        <taxon>Eukaryota</taxon>
        <taxon>Viridiplantae</taxon>
        <taxon>Streptophyta</taxon>
        <taxon>Embryophyta</taxon>
        <taxon>Tracheophyta</taxon>
        <taxon>Spermatophyta</taxon>
        <taxon>Magnoliopsida</taxon>
        <taxon>Liliopsida</taxon>
        <taxon>Poales</taxon>
        <taxon>Poaceae</taxon>
        <taxon>PACMAD clade</taxon>
        <taxon>Arundinoideae</taxon>
        <taxon>Arundineae</taxon>
        <taxon>Arundo</taxon>
    </lineage>
</organism>